<dbReference type="EMBL" id="LJYF01000034">
    <property type="protein sequence ID" value="KRP90615.1"/>
    <property type="molecule type" value="Genomic_DNA"/>
</dbReference>
<dbReference type="STRING" id="108015.GA0061099_1011101"/>
<dbReference type="PANTHER" id="PTHR42905:SF16">
    <property type="entry name" value="CARBOXYPHOSPHONOENOLPYRUVATE PHOSPHONOMUTASE-LIKE PROTEIN (AFU_ORTHOLOGUE AFUA_5G07230)"/>
    <property type="match status" value="1"/>
</dbReference>
<gene>
    <name evidence="1" type="ORF">AOQ72_32975</name>
</gene>
<dbReference type="InterPro" id="IPR039556">
    <property type="entry name" value="ICL/PEPM"/>
</dbReference>
<dbReference type="RefSeq" id="WP_057029474.1">
    <property type="nucleotide sequence ID" value="NZ_LJYF01000034.1"/>
</dbReference>
<dbReference type="Proteomes" id="UP000051380">
    <property type="component" value="Unassembled WGS sequence"/>
</dbReference>
<proteinExistence type="predicted"/>
<dbReference type="CDD" id="cd00377">
    <property type="entry name" value="ICL_PEPM"/>
    <property type="match status" value="1"/>
</dbReference>
<comment type="caution">
    <text evidence="1">The sequence shown here is derived from an EMBL/GenBank/DDBJ whole genome shotgun (WGS) entry which is preliminary data.</text>
</comment>
<dbReference type="GO" id="GO:0016829">
    <property type="term" value="F:lyase activity"/>
    <property type="evidence" value="ECO:0007669"/>
    <property type="project" value="UniProtKB-KW"/>
</dbReference>
<dbReference type="OrthoDB" id="9785398at2"/>
<evidence type="ECO:0000313" key="1">
    <source>
        <dbReference type="EMBL" id="KRP90615.1"/>
    </source>
</evidence>
<accession>A0A0R3BZ31</accession>
<sequence length="275" mass="29403">MTSQLDKARAFRALHERPGAFIIPNPWDAGTAKLLAAMGFEALATTSLGVANMFGKSGVSLDVILANARAIVEATDLPVSVDLENCGAHEPRRAAEAIRRAADTGAVGGSIEDFSGDRDRPIYDFSHAVERVQAAVEVTRALPIPFTLTARAENFLHGRKDIDDTIRRLQAFEAAGADVLYAPGLYDLATIRTVASPLGKPFNHVMGFADPTLTVEQLSAAGVKRISVGGAMSRYALAAFLNCAREMKDKESFTYIREMAPVGELRAAFAAVTPP</sequence>
<dbReference type="InterPro" id="IPR040442">
    <property type="entry name" value="Pyrv_kinase-like_dom_sf"/>
</dbReference>
<dbReference type="Gene3D" id="3.20.20.60">
    <property type="entry name" value="Phosphoenolpyruvate-binding domains"/>
    <property type="match status" value="1"/>
</dbReference>
<dbReference type="Pfam" id="PF13714">
    <property type="entry name" value="PEP_mutase"/>
    <property type="match status" value="1"/>
</dbReference>
<name>A0A0R3BZ31_9BRAD</name>
<reference evidence="1 2" key="1">
    <citation type="submission" date="2015-09" db="EMBL/GenBank/DDBJ databases">
        <title>Draft Genome Sequence of the Strain BR 3267 (Bradyrhizobium yuanmingense) recommended as inoculant for cowpea in Brazil.</title>
        <authorList>
            <person name="Simoes-Araujo J.L."/>
            <person name="Zilli J.E."/>
        </authorList>
    </citation>
    <scope>NUCLEOTIDE SEQUENCE [LARGE SCALE GENOMIC DNA]</scope>
    <source>
        <strain evidence="1 2">BR3267</strain>
    </source>
</reference>
<dbReference type="AlphaFoldDB" id="A0A0R3BZ31"/>
<keyword evidence="1" id="KW-0456">Lyase</keyword>
<organism evidence="1 2">
    <name type="scientific">Bradyrhizobium yuanmingense</name>
    <dbReference type="NCBI Taxonomy" id="108015"/>
    <lineage>
        <taxon>Bacteria</taxon>
        <taxon>Pseudomonadati</taxon>
        <taxon>Pseudomonadota</taxon>
        <taxon>Alphaproteobacteria</taxon>
        <taxon>Hyphomicrobiales</taxon>
        <taxon>Nitrobacteraceae</taxon>
        <taxon>Bradyrhizobium</taxon>
    </lineage>
</organism>
<evidence type="ECO:0000313" key="2">
    <source>
        <dbReference type="Proteomes" id="UP000051380"/>
    </source>
</evidence>
<dbReference type="PANTHER" id="PTHR42905">
    <property type="entry name" value="PHOSPHOENOLPYRUVATE CARBOXYLASE"/>
    <property type="match status" value="1"/>
</dbReference>
<protein>
    <submittedName>
        <fullName evidence="1">2-methylisocitrate lyase</fullName>
    </submittedName>
</protein>
<dbReference type="InterPro" id="IPR015813">
    <property type="entry name" value="Pyrv/PenolPyrv_kinase-like_dom"/>
</dbReference>
<dbReference type="Gene3D" id="6.10.250.2750">
    <property type="match status" value="1"/>
</dbReference>
<dbReference type="SUPFAM" id="SSF51621">
    <property type="entry name" value="Phosphoenolpyruvate/pyruvate domain"/>
    <property type="match status" value="1"/>
</dbReference>